<organism evidence="9 10">
    <name type="scientific">Aedes albopictus</name>
    <name type="common">Asian tiger mosquito</name>
    <name type="synonym">Stegomyia albopicta</name>
    <dbReference type="NCBI Taxonomy" id="7160"/>
    <lineage>
        <taxon>Eukaryota</taxon>
        <taxon>Metazoa</taxon>
        <taxon>Ecdysozoa</taxon>
        <taxon>Arthropoda</taxon>
        <taxon>Hexapoda</taxon>
        <taxon>Insecta</taxon>
        <taxon>Pterygota</taxon>
        <taxon>Neoptera</taxon>
        <taxon>Endopterygota</taxon>
        <taxon>Diptera</taxon>
        <taxon>Nematocera</taxon>
        <taxon>Culicoidea</taxon>
        <taxon>Culicidae</taxon>
        <taxon>Culicinae</taxon>
        <taxon>Aedini</taxon>
        <taxon>Aedes</taxon>
        <taxon>Stegomyia</taxon>
    </lineage>
</organism>
<evidence type="ECO:0000256" key="3">
    <source>
        <dbReference type="ARBA" id="ARBA00030267"/>
    </source>
</evidence>
<keyword evidence="10" id="KW-1185">Reference proteome</keyword>
<dbReference type="PANTHER" id="PTHR15744">
    <property type="entry name" value="BLOM7"/>
    <property type="match status" value="1"/>
</dbReference>
<feature type="region of interest" description="Disordered" evidence="7">
    <location>
        <begin position="742"/>
        <end position="777"/>
    </location>
</feature>
<keyword evidence="5" id="KW-0694">RNA-binding</keyword>
<comment type="similarity">
    <text evidence="1">Belongs to the KHDC4 family.</text>
</comment>
<feature type="domain" description="KHDC4/BBP-like KH-domain type I" evidence="8">
    <location>
        <begin position="63"/>
        <end position="137"/>
    </location>
</feature>
<evidence type="ECO:0000256" key="6">
    <source>
        <dbReference type="SAM" id="Coils"/>
    </source>
</evidence>
<dbReference type="Pfam" id="PF22675">
    <property type="entry name" value="KH-I_KHDC4-BBP"/>
    <property type="match status" value="1"/>
</dbReference>
<evidence type="ECO:0000256" key="1">
    <source>
        <dbReference type="ARBA" id="ARBA00006093"/>
    </source>
</evidence>
<feature type="compositionally biased region" description="Polar residues" evidence="7">
    <location>
        <begin position="801"/>
        <end position="811"/>
    </location>
</feature>
<dbReference type="InterPro" id="IPR031121">
    <property type="entry name" value="RIK/BLOM7"/>
</dbReference>
<dbReference type="SUPFAM" id="SSF54791">
    <property type="entry name" value="Eukaryotic type KH-domain (KH-domain type I)"/>
    <property type="match status" value="1"/>
</dbReference>
<feature type="region of interest" description="Disordered" evidence="7">
    <location>
        <begin position="21"/>
        <end position="42"/>
    </location>
</feature>
<feature type="compositionally biased region" description="Low complexity" evidence="7">
    <location>
        <begin position="825"/>
        <end position="836"/>
    </location>
</feature>
<feature type="compositionally biased region" description="Low complexity" evidence="7">
    <location>
        <begin position="762"/>
        <end position="777"/>
    </location>
</feature>
<dbReference type="Gene3D" id="3.30.1370.10">
    <property type="entry name" value="K Homology domain, type 1"/>
    <property type="match status" value="1"/>
</dbReference>
<comment type="function">
    <text evidence="4">RNA-binding protein involved in pre-mRNA splicing. Interacts with the PRP19C/Prp19 complex/NTC/Nineteen complex which is part of the spliceosome. Involved in regulating splice site selection. Binds preferentially RNA with A/C rich sequences and poly-C stretches.</text>
</comment>
<dbReference type="RefSeq" id="XP_062716731.1">
    <property type="nucleotide sequence ID" value="XM_062860747.1"/>
</dbReference>
<dbReference type="CDD" id="cd22386">
    <property type="entry name" value="KH-I_KHDC4_rpt2"/>
    <property type="match status" value="1"/>
</dbReference>
<reference evidence="9" key="2">
    <citation type="submission" date="2025-05" db="UniProtKB">
        <authorList>
            <consortium name="EnsemblMetazoa"/>
        </authorList>
    </citation>
    <scope>IDENTIFICATION</scope>
    <source>
        <strain evidence="9">Foshan</strain>
    </source>
</reference>
<keyword evidence="6" id="KW-0175">Coiled coil</keyword>
<feature type="compositionally biased region" description="Polar residues" evidence="7">
    <location>
        <begin position="749"/>
        <end position="761"/>
    </location>
</feature>
<dbReference type="InterPro" id="IPR055256">
    <property type="entry name" value="KH_1_KHDC4/BBP-like"/>
</dbReference>
<evidence type="ECO:0000259" key="8">
    <source>
        <dbReference type="Pfam" id="PF22675"/>
    </source>
</evidence>
<feature type="compositionally biased region" description="Low complexity" evidence="7">
    <location>
        <begin position="874"/>
        <end position="885"/>
    </location>
</feature>
<dbReference type="InterPro" id="IPR036612">
    <property type="entry name" value="KH_dom_type_1_sf"/>
</dbReference>
<evidence type="ECO:0000313" key="9">
    <source>
        <dbReference type="EnsemblMetazoa" id="AALFPA23_011873.P16880"/>
    </source>
</evidence>
<protein>
    <recommendedName>
        <fullName evidence="2">KH homology domain-containing protein 4</fullName>
    </recommendedName>
    <alternativeName>
        <fullName evidence="3">Brings lots of money 7</fullName>
    </alternativeName>
</protein>
<accession>A0ABM1YSW0</accession>
<dbReference type="PROSITE" id="PS50084">
    <property type="entry name" value="KH_TYPE_1"/>
    <property type="match status" value="1"/>
</dbReference>
<feature type="region of interest" description="Disordered" evidence="7">
    <location>
        <begin position="801"/>
        <end position="894"/>
    </location>
</feature>
<dbReference type="PANTHER" id="PTHR15744:SF0">
    <property type="entry name" value="KH HOMOLOGY DOMAIN-CONTAINING PROTEIN 4"/>
    <property type="match status" value="1"/>
</dbReference>
<evidence type="ECO:0000256" key="7">
    <source>
        <dbReference type="SAM" id="MobiDB-lite"/>
    </source>
</evidence>
<evidence type="ECO:0000256" key="2">
    <source>
        <dbReference type="ARBA" id="ARBA00017795"/>
    </source>
</evidence>
<feature type="coiled-coil region" evidence="6">
    <location>
        <begin position="122"/>
        <end position="149"/>
    </location>
</feature>
<sequence length="917" mass="99407">MIRPHFDPPLDYQQQQQLQQQQQAAQQQQISKIVSSPPPTIVGTPNGTTMCVAKLLVGLDHAPMAFNVRHRIIGDGGTNLNYIRQETGANVSLRGRGSLAIEPQTGHEAPEPLQLCIEHPTLDGLQSAKQLAKNLIETLQEELNLFQENIVPKQNFQIIQQPTLVQTTQVPQMPPMIRAQHVAQPNGIIHQPPPPVLPPQGFVQHPQSQPPPPQIIQQPPTIIQSHVPMQIHSQPSNVVISQIQTAPQMTNVSNPPPGTQIRPSMIQLKNAAPPHLSQPPPNIQLAQPSEAPQQILVNQAPPYQVQYIQQNPAIQTSSGPHQPGQVTIQHVIQPQPQPIQGIVQTTIPPPQFDQYQRPPQGQQIIAVQGSTAFMVPPPNIIHQTVAPPQPQNQIIVQSQPIITHPPPNSIPQELVQTTTMQPTIAQSATLGPPPMAQVPMIVNTAEDKKPGELQLKQDLVKLEEAPPPGTIIQQITKPTVIPVSSMPGIPLTQPPPPIMSVPPPTVQHIVGNTIITSQANPPISHAIPQQIYSQIPVSIQSFQPAPQQIHMNGSTHFVVNAPHPWPPSGPTNPPPQQIQQVPVSSVQNIHFTAQPMRNPNEFQIISQPTIISAAEYRPPPQHIITTSSFNPQLQPPPGVQVFHTVPPPTQQIITSIPNPQPQPQIIEAPHPVPPPHPAATHQIITAPVPPAPPPFTTTVQYTAAPHEPKPITIDVQQHQMHGMRPGQKRKHPDEDALKHIPPKMGMGMIQNSNAGPVTAKNTMSSTSTATVTTSSTSGGLITSQIYSAASTDDLQQLEVGTNSGNEQQSGGEHNVENFGGAGVGSNNINNNNNSSSMHSGPKHGQNGPPQQLQHMGGHSRGRGVYRINQPYYANNNSNNNANGRNNGNGGHYQFNNFQRVYEPAPSSGPPPPTKCRW</sequence>
<dbReference type="Proteomes" id="UP000069940">
    <property type="component" value="Unassembled WGS sequence"/>
</dbReference>
<evidence type="ECO:0000256" key="4">
    <source>
        <dbReference type="ARBA" id="ARBA00045732"/>
    </source>
</evidence>
<proteinExistence type="inferred from homology"/>
<dbReference type="InterPro" id="IPR047889">
    <property type="entry name" value="KHDC4_KH-I_second"/>
</dbReference>
<reference evidence="10" key="1">
    <citation type="journal article" date="2015" name="Proc. Natl. Acad. Sci. U.S.A.">
        <title>Genome sequence of the Asian Tiger mosquito, Aedes albopictus, reveals insights into its biology, genetics, and evolution.</title>
        <authorList>
            <person name="Chen X.G."/>
            <person name="Jiang X."/>
            <person name="Gu J."/>
            <person name="Xu M."/>
            <person name="Wu Y."/>
            <person name="Deng Y."/>
            <person name="Zhang C."/>
            <person name="Bonizzoni M."/>
            <person name="Dermauw W."/>
            <person name="Vontas J."/>
            <person name="Armbruster P."/>
            <person name="Huang X."/>
            <person name="Yang Y."/>
            <person name="Zhang H."/>
            <person name="He W."/>
            <person name="Peng H."/>
            <person name="Liu Y."/>
            <person name="Wu K."/>
            <person name="Chen J."/>
            <person name="Lirakis M."/>
            <person name="Topalis P."/>
            <person name="Van Leeuwen T."/>
            <person name="Hall A.B."/>
            <person name="Jiang X."/>
            <person name="Thorpe C."/>
            <person name="Mueller R.L."/>
            <person name="Sun C."/>
            <person name="Waterhouse R.M."/>
            <person name="Yan G."/>
            <person name="Tu Z.J."/>
            <person name="Fang X."/>
            <person name="James A.A."/>
        </authorList>
    </citation>
    <scope>NUCLEOTIDE SEQUENCE [LARGE SCALE GENOMIC DNA]</scope>
    <source>
        <strain evidence="10">Foshan</strain>
    </source>
</reference>
<dbReference type="GeneID" id="115257775"/>
<evidence type="ECO:0000313" key="10">
    <source>
        <dbReference type="Proteomes" id="UP000069940"/>
    </source>
</evidence>
<dbReference type="EnsemblMetazoa" id="AALFPA23_011873.R16880">
    <property type="protein sequence ID" value="AALFPA23_011873.P16880"/>
    <property type="gene ID" value="AALFPA23_011873"/>
</dbReference>
<name>A0ABM1YSW0_AEDAL</name>
<evidence type="ECO:0000256" key="5">
    <source>
        <dbReference type="PROSITE-ProRule" id="PRU00117"/>
    </source>
</evidence>